<evidence type="ECO:0000256" key="5">
    <source>
        <dbReference type="ARBA" id="ARBA00022481"/>
    </source>
</evidence>
<comment type="subcellular location">
    <subcellularLocation>
        <location evidence="1">Cell inner membrane</location>
        <topology evidence="1">Single-pass membrane protein</topology>
    </subcellularLocation>
</comment>
<dbReference type="NCBIfam" id="TIGR02532">
    <property type="entry name" value="IV_pilin_GFxxxE"/>
    <property type="match status" value="1"/>
</dbReference>
<dbReference type="Gene3D" id="3.30.700.10">
    <property type="entry name" value="Glycoprotein, Type 4 Pilin"/>
    <property type="match status" value="1"/>
</dbReference>
<dbReference type="GO" id="GO:0005886">
    <property type="term" value="C:plasma membrane"/>
    <property type="evidence" value="ECO:0007669"/>
    <property type="project" value="UniProtKB-SubCell"/>
</dbReference>
<evidence type="ECO:0000256" key="6">
    <source>
        <dbReference type="ARBA" id="ARBA00022519"/>
    </source>
</evidence>
<dbReference type="GO" id="GO:0015628">
    <property type="term" value="P:protein secretion by the type II secretion system"/>
    <property type="evidence" value="ECO:0007669"/>
    <property type="project" value="InterPro"/>
</dbReference>
<keyword evidence="9 10" id="KW-0472">Membrane</keyword>
<proteinExistence type="inferred from homology"/>
<dbReference type="Pfam" id="PF08334">
    <property type="entry name" value="T2SSG"/>
    <property type="match status" value="1"/>
</dbReference>
<keyword evidence="8 10" id="KW-1133">Transmembrane helix</keyword>
<dbReference type="Pfam" id="PF07963">
    <property type="entry name" value="N_methyl"/>
    <property type="match status" value="1"/>
</dbReference>
<protein>
    <recommendedName>
        <fullName evidence="3">Type II secretion system core protein G</fullName>
    </recommendedName>
</protein>
<evidence type="ECO:0000313" key="13">
    <source>
        <dbReference type="Proteomes" id="UP000029085"/>
    </source>
</evidence>
<evidence type="ECO:0000313" key="12">
    <source>
        <dbReference type="EMBL" id="KFL35958.1"/>
    </source>
</evidence>
<dbReference type="GO" id="GO:0015627">
    <property type="term" value="C:type II protein secretion system complex"/>
    <property type="evidence" value="ECO:0007669"/>
    <property type="project" value="InterPro"/>
</dbReference>
<feature type="transmembrane region" description="Helical" evidence="10">
    <location>
        <begin position="20"/>
        <end position="41"/>
    </location>
</feature>
<dbReference type="STRING" id="1121014.N788_06695"/>
<dbReference type="InterPro" id="IPR010054">
    <property type="entry name" value="Type2_sec_GspG"/>
</dbReference>
<evidence type="ECO:0000256" key="4">
    <source>
        <dbReference type="ARBA" id="ARBA00022475"/>
    </source>
</evidence>
<dbReference type="PROSITE" id="PS00409">
    <property type="entry name" value="PROKAR_NTER_METHYL"/>
    <property type="match status" value="1"/>
</dbReference>
<dbReference type="NCBIfam" id="TIGR01710">
    <property type="entry name" value="typeII_sec_gspG"/>
    <property type="match status" value="1"/>
</dbReference>
<comment type="similarity">
    <text evidence="2">Belongs to the GSP G family.</text>
</comment>
<dbReference type="RefSeq" id="WP_034225184.1">
    <property type="nucleotide sequence ID" value="NZ_AVCJ01000043.1"/>
</dbReference>
<evidence type="ECO:0000259" key="11">
    <source>
        <dbReference type="Pfam" id="PF08334"/>
    </source>
</evidence>
<dbReference type="InterPro" id="IPR000983">
    <property type="entry name" value="Bac_GSPG_pilin"/>
</dbReference>
<evidence type="ECO:0000256" key="9">
    <source>
        <dbReference type="ARBA" id="ARBA00023136"/>
    </source>
</evidence>
<comment type="caution">
    <text evidence="12">The sequence shown here is derived from an EMBL/GenBank/DDBJ whole genome shotgun (WGS) entry which is preliminary data.</text>
</comment>
<evidence type="ECO:0000256" key="3">
    <source>
        <dbReference type="ARBA" id="ARBA00020042"/>
    </source>
</evidence>
<evidence type="ECO:0000256" key="7">
    <source>
        <dbReference type="ARBA" id="ARBA00022692"/>
    </source>
</evidence>
<evidence type="ECO:0000256" key="10">
    <source>
        <dbReference type="SAM" id="Phobius"/>
    </source>
</evidence>
<sequence length="141" mass="15284">MQKALRIPRQPRAQRGMSLIEIMIVIVLIGGVLALVASRVMGGQDRANVRLAESQLTILAEKIDAYRLDTGRLPDSLDQLVNGGGQPNWLGPYAKAEELKDPWNTPIEFRRPGSNGPFELVSLGADQAAGGESVNADIRKP</sequence>
<keyword evidence="13" id="KW-1185">Reference proteome</keyword>
<name>A0A087MGF5_9GAMM</name>
<accession>A0A087MGF5</accession>
<dbReference type="EMBL" id="AVCJ01000043">
    <property type="protein sequence ID" value="KFL35958.1"/>
    <property type="molecule type" value="Genomic_DNA"/>
</dbReference>
<gene>
    <name evidence="12" type="ORF">N788_06695</name>
</gene>
<evidence type="ECO:0000256" key="8">
    <source>
        <dbReference type="ARBA" id="ARBA00022989"/>
    </source>
</evidence>
<dbReference type="AlphaFoldDB" id="A0A087MGF5"/>
<feature type="domain" description="Type II secretion system protein GspG C-terminal" evidence="11">
    <location>
        <begin position="39"/>
        <end position="139"/>
    </location>
</feature>
<dbReference type="PATRIC" id="fig|1121014.3.peg.2244"/>
<evidence type="ECO:0000256" key="1">
    <source>
        <dbReference type="ARBA" id="ARBA00004377"/>
    </source>
</evidence>
<dbReference type="InterPro" id="IPR012902">
    <property type="entry name" value="N_methyl_site"/>
</dbReference>
<keyword evidence="4" id="KW-1003">Cell membrane</keyword>
<dbReference type="PRINTS" id="PR00813">
    <property type="entry name" value="BCTERIALGSPG"/>
</dbReference>
<dbReference type="InterPro" id="IPR045584">
    <property type="entry name" value="Pilin-like"/>
</dbReference>
<dbReference type="Proteomes" id="UP000029085">
    <property type="component" value="Unassembled WGS sequence"/>
</dbReference>
<keyword evidence="7 10" id="KW-0812">Transmembrane</keyword>
<dbReference type="SUPFAM" id="SSF54523">
    <property type="entry name" value="Pili subunits"/>
    <property type="match status" value="1"/>
</dbReference>
<keyword evidence="5" id="KW-0488">Methylation</keyword>
<reference evidence="13" key="1">
    <citation type="submission" date="2013-08" db="EMBL/GenBank/DDBJ databases">
        <title>Genome sequencing of Arenimonas donghaensis.</title>
        <authorList>
            <person name="Chen F."/>
            <person name="Wang G."/>
        </authorList>
    </citation>
    <scope>NUCLEOTIDE SEQUENCE [LARGE SCALE GENOMIC DNA]</scope>
    <source>
        <strain evidence="13">HO3-R19</strain>
    </source>
</reference>
<dbReference type="InterPro" id="IPR013545">
    <property type="entry name" value="T2SS_protein-GspG_C"/>
</dbReference>
<keyword evidence="6" id="KW-0997">Cell inner membrane</keyword>
<evidence type="ECO:0000256" key="2">
    <source>
        <dbReference type="ARBA" id="ARBA00009984"/>
    </source>
</evidence>
<organism evidence="12 13">
    <name type="scientific">Arenimonas donghaensis DSM 18148 = HO3-R19</name>
    <dbReference type="NCBI Taxonomy" id="1121014"/>
    <lineage>
        <taxon>Bacteria</taxon>
        <taxon>Pseudomonadati</taxon>
        <taxon>Pseudomonadota</taxon>
        <taxon>Gammaproteobacteria</taxon>
        <taxon>Lysobacterales</taxon>
        <taxon>Lysobacteraceae</taxon>
        <taxon>Arenimonas</taxon>
    </lineage>
</organism>
<reference evidence="12 13" key="2">
    <citation type="journal article" date="2015" name="Stand. Genomic Sci.">
        <title>High quality draft genomic sequence of Arenimonas donghaensis DSM 18148(T).</title>
        <authorList>
            <person name="Chen F."/>
            <person name="Wang H."/>
            <person name="Cao Y."/>
            <person name="Li X."/>
            <person name="Wang G."/>
        </authorList>
    </citation>
    <scope>NUCLEOTIDE SEQUENCE [LARGE SCALE GENOMIC DNA]</scope>
    <source>
        <strain evidence="12 13">HO3-R19</strain>
    </source>
</reference>